<feature type="chain" id="PRO_5016777952" evidence="1">
    <location>
        <begin position="18"/>
        <end position="142"/>
    </location>
</feature>
<proteinExistence type="predicted"/>
<evidence type="ECO:0000313" key="3">
    <source>
        <dbReference type="Proteomes" id="UP000253782"/>
    </source>
</evidence>
<comment type="caution">
    <text evidence="2">The sequence shown here is derived from an EMBL/GenBank/DDBJ whole genome shotgun (WGS) entry which is preliminary data.</text>
</comment>
<dbReference type="Proteomes" id="UP000253782">
    <property type="component" value="Unassembled WGS sequence"/>
</dbReference>
<sequence length="142" mass="15711">MLVVISCSLLMVGMAHAGAMAPAKDGVEVAAGSALRQQINTTLHALDPRDVGKYVYRSMWVSDRYVYACYLIQDKNSQYLRTDEALDLSRRILKKQGNAWVLAAQLDGFAATKEATECNLVFDGSIDNELLERVIRAYPPQA</sequence>
<keyword evidence="3" id="KW-1185">Reference proteome</keyword>
<keyword evidence="1" id="KW-0732">Signal</keyword>
<protein>
    <submittedName>
        <fullName evidence="2">Uncharacterized protein</fullName>
    </submittedName>
</protein>
<dbReference type="EMBL" id="QQAH01000001">
    <property type="protein sequence ID" value="RDD83484.1"/>
    <property type="molecule type" value="Genomic_DNA"/>
</dbReference>
<accession>A0A369URU7</accession>
<gene>
    <name evidence="2" type="ORF">DVJ77_02585</name>
</gene>
<organism evidence="2 3">
    <name type="scientific">Dyella tabacisoli</name>
    <dbReference type="NCBI Taxonomy" id="2282381"/>
    <lineage>
        <taxon>Bacteria</taxon>
        <taxon>Pseudomonadati</taxon>
        <taxon>Pseudomonadota</taxon>
        <taxon>Gammaproteobacteria</taxon>
        <taxon>Lysobacterales</taxon>
        <taxon>Rhodanobacteraceae</taxon>
        <taxon>Dyella</taxon>
    </lineage>
</organism>
<dbReference type="AlphaFoldDB" id="A0A369URU7"/>
<feature type="signal peptide" evidence="1">
    <location>
        <begin position="1"/>
        <end position="17"/>
    </location>
</feature>
<evidence type="ECO:0000313" key="2">
    <source>
        <dbReference type="EMBL" id="RDD83484.1"/>
    </source>
</evidence>
<evidence type="ECO:0000256" key="1">
    <source>
        <dbReference type="SAM" id="SignalP"/>
    </source>
</evidence>
<reference evidence="2 3" key="1">
    <citation type="submission" date="2018-07" db="EMBL/GenBank/DDBJ databases">
        <title>Dyella tabacisoli L4-6T, whole genome shotgun sequence.</title>
        <authorList>
            <person name="Zhou X.-K."/>
            <person name="Li W.-J."/>
            <person name="Duan Y.-Q."/>
        </authorList>
    </citation>
    <scope>NUCLEOTIDE SEQUENCE [LARGE SCALE GENOMIC DNA]</scope>
    <source>
        <strain evidence="2 3">L4-6</strain>
    </source>
</reference>
<name>A0A369URU7_9GAMM</name>